<dbReference type="RefSeq" id="WP_108775519.1">
    <property type="nucleotide sequence ID" value="NZ_JALBUR010000011.1"/>
</dbReference>
<dbReference type="InterPro" id="IPR012677">
    <property type="entry name" value="Nucleotide-bd_a/b_plait_sf"/>
</dbReference>
<keyword evidence="4" id="KW-0694">RNA-binding</keyword>
<comment type="function">
    <text evidence="4">One of the early assembly proteins it binds 23S rRNA. One of the proteins that surrounds the polypeptide exit tunnel on the outside of the ribosome. Forms the main docking site for trigger factor binding to the ribosome.</text>
</comment>
<evidence type="ECO:0000256" key="2">
    <source>
        <dbReference type="ARBA" id="ARBA00022980"/>
    </source>
</evidence>
<proteinExistence type="inferred from homology"/>
<organism evidence="5 6">
    <name type="scientific">Grylomicrobium aquisgranensis</name>
    <dbReference type="NCBI Taxonomy" id="2926318"/>
    <lineage>
        <taxon>Bacteria</taxon>
        <taxon>Bacillati</taxon>
        <taxon>Bacillota</taxon>
        <taxon>Erysipelotrichia</taxon>
        <taxon>Erysipelotrichales</taxon>
        <taxon>Erysipelotrichaceae</taxon>
        <taxon>Grylomicrobium</taxon>
    </lineage>
</organism>
<evidence type="ECO:0000313" key="6">
    <source>
        <dbReference type="Proteomes" id="UP001286174"/>
    </source>
</evidence>
<keyword evidence="6" id="KW-1185">Reference proteome</keyword>
<dbReference type="EMBL" id="JALBUR010000011">
    <property type="protein sequence ID" value="MDX8419598.1"/>
    <property type="molecule type" value="Genomic_DNA"/>
</dbReference>
<reference evidence="5 6" key="1">
    <citation type="submission" date="2022-03" db="EMBL/GenBank/DDBJ databases">
        <title>Novel taxa within the pig intestine.</title>
        <authorList>
            <person name="Wylensek D."/>
            <person name="Bishof K."/>
            <person name="Afrizal A."/>
            <person name="Clavel T."/>
        </authorList>
    </citation>
    <scope>NUCLEOTIDE SEQUENCE [LARGE SCALE GENOMIC DNA]</scope>
    <source>
        <strain evidence="5 6">CLA-KB-P133</strain>
    </source>
</reference>
<gene>
    <name evidence="4 5" type="primary">rplW</name>
    <name evidence="5" type="ORF">MOZ60_05780</name>
</gene>
<evidence type="ECO:0000256" key="1">
    <source>
        <dbReference type="ARBA" id="ARBA00006700"/>
    </source>
</evidence>
<dbReference type="Pfam" id="PF00276">
    <property type="entry name" value="Ribosomal_L23"/>
    <property type="match status" value="1"/>
</dbReference>
<dbReference type="SUPFAM" id="SSF54189">
    <property type="entry name" value="Ribosomal proteins S24e, L23 and L15e"/>
    <property type="match status" value="1"/>
</dbReference>
<keyword evidence="4" id="KW-0699">rRNA-binding</keyword>
<dbReference type="Proteomes" id="UP001286174">
    <property type="component" value="Unassembled WGS sequence"/>
</dbReference>
<dbReference type="InterPro" id="IPR012678">
    <property type="entry name" value="Ribosomal_uL23/eL15/eS24_sf"/>
</dbReference>
<sequence>MSARDIIVRPIVTEKATKMQANGNWIEFEVARDTNKSAVAQAVQEIYHIKPVAVNIVNTKPKVRRVGRYSGKVRAVKKAMVKLPEGQTIDIYHSED</sequence>
<comment type="similarity">
    <text evidence="1 4">Belongs to the universal ribosomal protein uL23 family.</text>
</comment>
<accession>A0AB35U3D9</accession>
<evidence type="ECO:0000256" key="3">
    <source>
        <dbReference type="ARBA" id="ARBA00023274"/>
    </source>
</evidence>
<dbReference type="GO" id="GO:1990904">
    <property type="term" value="C:ribonucleoprotein complex"/>
    <property type="evidence" value="ECO:0007669"/>
    <property type="project" value="UniProtKB-KW"/>
</dbReference>
<evidence type="ECO:0000256" key="4">
    <source>
        <dbReference type="HAMAP-Rule" id="MF_01369"/>
    </source>
</evidence>
<dbReference type="AlphaFoldDB" id="A0AB35U3D9"/>
<name>A0AB35U3D9_9FIRM</name>
<keyword evidence="2 4" id="KW-0689">Ribosomal protein</keyword>
<comment type="subunit">
    <text evidence="4">Part of the 50S ribosomal subunit. Contacts protein L29, and trigger factor when it is bound to the ribosome.</text>
</comment>
<comment type="caution">
    <text evidence="5">The sequence shown here is derived from an EMBL/GenBank/DDBJ whole genome shotgun (WGS) entry which is preliminary data.</text>
</comment>
<dbReference type="GO" id="GO:0006412">
    <property type="term" value="P:translation"/>
    <property type="evidence" value="ECO:0007669"/>
    <property type="project" value="UniProtKB-UniRule"/>
</dbReference>
<dbReference type="Gene3D" id="3.30.70.330">
    <property type="match status" value="1"/>
</dbReference>
<keyword evidence="3 4" id="KW-0687">Ribonucleoprotein</keyword>
<dbReference type="NCBIfam" id="NF004363">
    <property type="entry name" value="PRK05738.2-4"/>
    <property type="match status" value="1"/>
</dbReference>
<dbReference type="GO" id="GO:0019843">
    <property type="term" value="F:rRNA binding"/>
    <property type="evidence" value="ECO:0007669"/>
    <property type="project" value="UniProtKB-UniRule"/>
</dbReference>
<dbReference type="HAMAP" id="MF_01369_B">
    <property type="entry name" value="Ribosomal_uL23_B"/>
    <property type="match status" value="1"/>
</dbReference>
<dbReference type="GO" id="GO:0003735">
    <property type="term" value="F:structural constituent of ribosome"/>
    <property type="evidence" value="ECO:0007669"/>
    <property type="project" value="InterPro"/>
</dbReference>
<evidence type="ECO:0000313" key="5">
    <source>
        <dbReference type="EMBL" id="MDX8419598.1"/>
    </source>
</evidence>
<protein>
    <recommendedName>
        <fullName evidence="4">Large ribosomal subunit protein uL23</fullName>
    </recommendedName>
</protein>
<dbReference type="GO" id="GO:0005840">
    <property type="term" value="C:ribosome"/>
    <property type="evidence" value="ECO:0007669"/>
    <property type="project" value="UniProtKB-KW"/>
</dbReference>
<dbReference type="InterPro" id="IPR013025">
    <property type="entry name" value="Ribosomal_uL23-like"/>
</dbReference>